<dbReference type="Proteomes" id="UP001149140">
    <property type="component" value="Unassembled WGS sequence"/>
</dbReference>
<evidence type="ECO:0000313" key="4">
    <source>
        <dbReference type="Proteomes" id="UP001149140"/>
    </source>
</evidence>
<evidence type="ECO:0000313" key="3">
    <source>
        <dbReference type="EMBL" id="MDA0161175.1"/>
    </source>
</evidence>
<feature type="chain" id="PRO_5040924859" evidence="1">
    <location>
        <begin position="24"/>
        <end position="812"/>
    </location>
</feature>
<reference evidence="3" key="1">
    <citation type="submission" date="2022-10" db="EMBL/GenBank/DDBJ databases">
        <title>The WGS of Solirubrobacter ginsenosidimutans DSM 21036.</title>
        <authorList>
            <person name="Jiang Z."/>
        </authorList>
    </citation>
    <scope>NUCLEOTIDE SEQUENCE</scope>
    <source>
        <strain evidence="3">DSM 21036</strain>
    </source>
</reference>
<dbReference type="RefSeq" id="WP_270040366.1">
    <property type="nucleotide sequence ID" value="NZ_JAPDOD010000009.1"/>
</dbReference>
<proteinExistence type="predicted"/>
<feature type="signal peptide" evidence="1">
    <location>
        <begin position="1"/>
        <end position="23"/>
    </location>
</feature>
<comment type="caution">
    <text evidence="3">The sequence shown here is derived from an EMBL/GenBank/DDBJ whole genome shotgun (WGS) entry which is preliminary data.</text>
</comment>
<dbReference type="EMBL" id="JAPDOD010000009">
    <property type="protein sequence ID" value="MDA0161175.1"/>
    <property type="molecule type" value="Genomic_DNA"/>
</dbReference>
<dbReference type="GO" id="GO:0006508">
    <property type="term" value="P:proteolysis"/>
    <property type="evidence" value="ECO:0007669"/>
    <property type="project" value="InterPro"/>
</dbReference>
<evidence type="ECO:0000259" key="2">
    <source>
        <dbReference type="Pfam" id="PF05547"/>
    </source>
</evidence>
<dbReference type="InterPro" id="IPR008757">
    <property type="entry name" value="Peptidase_M6-like_domain"/>
</dbReference>
<dbReference type="Pfam" id="PF05547">
    <property type="entry name" value="Peptidase_M6"/>
    <property type="match status" value="1"/>
</dbReference>
<name>A0A9X3RZQ3_9ACTN</name>
<sequence>MKVKHVAGMAAVLALVAPAVAIAGPPAPVDPQNWTFQDNFTWNDYHPIPGKDYSDPSIVPSVKKWKVALVLTDFPDKTFFVSQPAGSTIYGTPTIEAHDIPRADVPAFYRDFLNKPQALNHFQTMNRYWMEDSYGKYGVQLDSFGPYKLPGNSYQYFLTDQSGSQNNPAHCPQLTPAKPCNLNFRTDARAAWLADVGAAKIAEYDNIFYVSAGEDESSTWQEFGEMKFLNQDAVTDAFGPKAYGDLTQTNWAVSRYVPWSSWVTVANIWPNASGNTSVEGESSGMGTYAHELTHNLGLPDNYNNPFTSPYQRTGSGMWDMMSRGQFNGAGGQHTRFLIPPTTGSALGSQHNLRNKRVLNFLTDGDLLRLNRDGLKSSGLAVADVTAREVAPTGGEISGVTVVLDGTGDNEAPCNYVTDPTCDGVRTQGTGITGKYNNYHMEVVQQIGSDSFDPGHGVLISKSKNTASSCGNFTCFVWFIDAHPEDINKVDFIGPDGQPKMATPGDERQKNDATFNVGLNSGTLSEYEDTANRLHFYILDKKTDDTGVLHYKVGVRSLDGAGPQTRGVSLASPQLGNAEGYTTCTFNLKNTGAMAAVPNVHPQDASAFLDSDIYRLSTTATGTGWAAYVKNAFASAEFGQSVSVPVYIEKGTGAGTVTLKAVSESDPTKTASAVCTLSDSTVGGSVPATLALTMGTAASFGAFTPGLGKDYFASTTATVISTAGDATLTVADPSPTATGHLVNGAFSMPQALQASGSTAGTYAALPTTLKTYTGPVSNDPVAVSFKQTIAATDALRTGSYAKTLTFTLSTTTP</sequence>
<protein>
    <submittedName>
        <fullName evidence="3">Immune inhibitor A</fullName>
    </submittedName>
</protein>
<keyword evidence="1" id="KW-0732">Signal</keyword>
<feature type="domain" description="Peptidase M6-like" evidence="2">
    <location>
        <begin position="276"/>
        <end position="331"/>
    </location>
</feature>
<keyword evidence="4" id="KW-1185">Reference proteome</keyword>
<dbReference type="GO" id="GO:0008233">
    <property type="term" value="F:peptidase activity"/>
    <property type="evidence" value="ECO:0007669"/>
    <property type="project" value="InterPro"/>
</dbReference>
<dbReference type="AlphaFoldDB" id="A0A9X3RZQ3"/>
<accession>A0A9X3RZQ3</accession>
<evidence type="ECO:0000256" key="1">
    <source>
        <dbReference type="SAM" id="SignalP"/>
    </source>
</evidence>
<organism evidence="3 4">
    <name type="scientific">Solirubrobacter ginsenosidimutans</name>
    <dbReference type="NCBI Taxonomy" id="490573"/>
    <lineage>
        <taxon>Bacteria</taxon>
        <taxon>Bacillati</taxon>
        <taxon>Actinomycetota</taxon>
        <taxon>Thermoleophilia</taxon>
        <taxon>Solirubrobacterales</taxon>
        <taxon>Solirubrobacteraceae</taxon>
        <taxon>Solirubrobacter</taxon>
    </lineage>
</organism>
<gene>
    <name evidence="3" type="ORF">OM076_12930</name>
</gene>
<dbReference type="SUPFAM" id="SSF55486">
    <property type="entry name" value="Metalloproteases ('zincins'), catalytic domain"/>
    <property type="match status" value="1"/>
</dbReference>